<reference evidence="1 2" key="1">
    <citation type="submission" date="2024-12" db="EMBL/GenBank/DDBJ databases">
        <title>Draft genome sequence of Chryseobacterium kwangjuense AG447.</title>
        <authorList>
            <person name="Cheptsov V.S."/>
            <person name="Belov A."/>
            <person name="Zavarzina A.G."/>
        </authorList>
    </citation>
    <scope>NUCLEOTIDE SEQUENCE [LARGE SCALE GENOMIC DNA]</scope>
    <source>
        <strain evidence="1 2">AG447</strain>
    </source>
</reference>
<evidence type="ECO:0008006" key="3">
    <source>
        <dbReference type="Google" id="ProtNLM"/>
    </source>
</evidence>
<protein>
    <recommendedName>
        <fullName evidence="3">SIR2-like domain-containing protein</fullName>
    </recommendedName>
</protein>
<proteinExistence type="predicted"/>
<dbReference type="RefSeq" id="WP_409356483.1">
    <property type="nucleotide sequence ID" value="NZ_JBJXVJ010000002.1"/>
</dbReference>
<name>A0ABW9K1L8_9FLAO</name>
<comment type="caution">
    <text evidence="1">The sequence shown here is derived from an EMBL/GenBank/DDBJ whole genome shotgun (WGS) entry which is preliminary data.</text>
</comment>
<evidence type="ECO:0000313" key="2">
    <source>
        <dbReference type="Proteomes" id="UP001634154"/>
    </source>
</evidence>
<dbReference type="Proteomes" id="UP001634154">
    <property type="component" value="Unassembled WGS sequence"/>
</dbReference>
<keyword evidence="2" id="KW-1185">Reference proteome</keyword>
<sequence>MSLIVTDIDSDYQSLLDNKDFTAVNFPIEKAVKIYGNSYSRLRGKNKLKSEIETIIGFKDDQLNSCEAIENFLVFTYYLLKTNDKLVVFTAGLSYNSIDHYIKIMEIILPRLSNRTLYVVKNFIDINESQLTDLYIHINKIEKEIIFDFMKNWLIGFKPKNEYFRYPEYFGKMEFETEDYFEMLSFILSEPNRNYEFYFINKNNSQYYPKGMILINNNSMYLGIGVNKSCEKDFIDKLTKEYDKTPIISNWLQLPY</sequence>
<accession>A0ABW9K1L8</accession>
<gene>
    <name evidence="1" type="ORF">ACKW6Q_09250</name>
</gene>
<evidence type="ECO:0000313" key="1">
    <source>
        <dbReference type="EMBL" id="MFN1217158.1"/>
    </source>
</evidence>
<dbReference type="EMBL" id="JBJXVJ010000002">
    <property type="protein sequence ID" value="MFN1217158.1"/>
    <property type="molecule type" value="Genomic_DNA"/>
</dbReference>
<organism evidence="1 2">
    <name type="scientific">Chryseobacterium kwangjuense</name>
    <dbReference type="NCBI Taxonomy" id="267125"/>
    <lineage>
        <taxon>Bacteria</taxon>
        <taxon>Pseudomonadati</taxon>
        <taxon>Bacteroidota</taxon>
        <taxon>Flavobacteriia</taxon>
        <taxon>Flavobacteriales</taxon>
        <taxon>Weeksellaceae</taxon>
        <taxon>Chryseobacterium group</taxon>
        <taxon>Chryseobacterium</taxon>
    </lineage>
</organism>